<evidence type="ECO:0000313" key="9">
    <source>
        <dbReference type="Proteomes" id="UP001249851"/>
    </source>
</evidence>
<feature type="compositionally biased region" description="Basic and acidic residues" evidence="5">
    <location>
        <begin position="652"/>
        <end position="678"/>
    </location>
</feature>
<feature type="region of interest" description="Disordered" evidence="5">
    <location>
        <begin position="1112"/>
        <end position="1284"/>
    </location>
</feature>
<feature type="compositionally biased region" description="Basic and acidic residues" evidence="5">
    <location>
        <begin position="1422"/>
        <end position="1440"/>
    </location>
</feature>
<feature type="compositionally biased region" description="Basic and acidic residues" evidence="5">
    <location>
        <begin position="820"/>
        <end position="863"/>
    </location>
</feature>
<feature type="region of interest" description="Disordered" evidence="5">
    <location>
        <begin position="529"/>
        <end position="881"/>
    </location>
</feature>
<dbReference type="GO" id="GO:0046872">
    <property type="term" value="F:metal ion binding"/>
    <property type="evidence" value="ECO:0007669"/>
    <property type="project" value="UniProtKB-KW"/>
</dbReference>
<reference evidence="8" key="1">
    <citation type="journal article" date="2023" name="G3 (Bethesda)">
        <title>Whole genome assembly and annotation of the endangered Caribbean coral Acropora cervicornis.</title>
        <authorList>
            <person name="Selwyn J.D."/>
            <person name="Vollmer S.V."/>
        </authorList>
    </citation>
    <scope>NUCLEOTIDE SEQUENCE</scope>
    <source>
        <strain evidence="8">K2</strain>
    </source>
</reference>
<feature type="compositionally biased region" description="Basic and acidic residues" evidence="5">
    <location>
        <begin position="1487"/>
        <end position="1506"/>
    </location>
</feature>
<dbReference type="CDD" id="cd21208">
    <property type="entry name" value="CH_LMO7-like"/>
    <property type="match status" value="1"/>
</dbReference>
<accession>A0AAD9Q2A2</accession>
<feature type="compositionally biased region" description="Basic and acidic residues" evidence="5">
    <location>
        <begin position="1263"/>
        <end position="1272"/>
    </location>
</feature>
<evidence type="ECO:0000256" key="2">
    <source>
        <dbReference type="ARBA" id="ARBA00022833"/>
    </source>
</evidence>
<feature type="region of interest" description="Disordered" evidence="5">
    <location>
        <begin position="1472"/>
        <end position="1776"/>
    </location>
</feature>
<feature type="region of interest" description="Disordered" evidence="5">
    <location>
        <begin position="1326"/>
        <end position="1359"/>
    </location>
</feature>
<feature type="compositionally biased region" description="Polar residues" evidence="5">
    <location>
        <begin position="1344"/>
        <end position="1354"/>
    </location>
</feature>
<feature type="compositionally biased region" description="Basic and acidic residues" evidence="5">
    <location>
        <begin position="711"/>
        <end position="733"/>
    </location>
</feature>
<comment type="caution">
    <text evidence="8">The sequence shown here is derived from an EMBL/GenBank/DDBJ whole genome shotgun (WGS) entry which is preliminary data.</text>
</comment>
<reference evidence="8" key="2">
    <citation type="journal article" date="2023" name="Science">
        <title>Genomic signatures of disease resistance in endangered staghorn corals.</title>
        <authorList>
            <person name="Vollmer S.V."/>
            <person name="Selwyn J.D."/>
            <person name="Despard B.A."/>
            <person name="Roesel C.L."/>
        </authorList>
    </citation>
    <scope>NUCLEOTIDE SEQUENCE</scope>
    <source>
        <strain evidence="8">K2</strain>
    </source>
</reference>
<feature type="compositionally biased region" description="Basic and acidic residues" evidence="5">
    <location>
        <begin position="974"/>
        <end position="996"/>
    </location>
</feature>
<feature type="region of interest" description="Disordered" evidence="5">
    <location>
        <begin position="1422"/>
        <end position="1443"/>
    </location>
</feature>
<keyword evidence="3 4" id="KW-0440">LIM domain</keyword>
<feature type="compositionally biased region" description="Polar residues" evidence="5">
    <location>
        <begin position="769"/>
        <end position="784"/>
    </location>
</feature>
<feature type="compositionally biased region" description="Basic and acidic residues" evidence="5">
    <location>
        <begin position="1580"/>
        <end position="1609"/>
    </location>
</feature>
<feature type="domain" description="Calponin-homology (CH)" evidence="6">
    <location>
        <begin position="24"/>
        <end position="131"/>
    </location>
</feature>
<feature type="compositionally biased region" description="Basic and acidic residues" evidence="5">
    <location>
        <begin position="785"/>
        <end position="808"/>
    </location>
</feature>
<feature type="compositionally biased region" description="Polar residues" evidence="5">
    <location>
        <begin position="598"/>
        <end position="608"/>
    </location>
</feature>
<feature type="compositionally biased region" description="Basic and acidic residues" evidence="5">
    <location>
        <begin position="1687"/>
        <end position="1729"/>
    </location>
</feature>
<feature type="region of interest" description="Disordered" evidence="5">
    <location>
        <begin position="333"/>
        <end position="365"/>
    </location>
</feature>
<name>A0AAD9Q2A2_ACRCE</name>
<gene>
    <name evidence="8" type="ORF">P5673_025353</name>
</gene>
<evidence type="ECO:0000256" key="5">
    <source>
        <dbReference type="SAM" id="MobiDB-lite"/>
    </source>
</evidence>
<evidence type="ECO:0000259" key="6">
    <source>
        <dbReference type="PROSITE" id="PS50021"/>
    </source>
</evidence>
<dbReference type="Pfam" id="PF00307">
    <property type="entry name" value="CH"/>
    <property type="match status" value="1"/>
</dbReference>
<dbReference type="PROSITE" id="PS50023">
    <property type="entry name" value="LIM_DOMAIN_2"/>
    <property type="match status" value="1"/>
</dbReference>
<feature type="compositionally biased region" description="Basic and acidic residues" evidence="5">
    <location>
        <begin position="1751"/>
        <end position="1776"/>
    </location>
</feature>
<feature type="compositionally biased region" description="Basic and acidic residues" evidence="5">
    <location>
        <begin position="1011"/>
        <end position="1058"/>
    </location>
</feature>
<evidence type="ECO:0000259" key="7">
    <source>
        <dbReference type="PROSITE" id="PS50023"/>
    </source>
</evidence>
<dbReference type="Gene3D" id="2.10.110.10">
    <property type="entry name" value="Cysteine Rich Protein"/>
    <property type="match status" value="1"/>
</dbReference>
<dbReference type="Pfam" id="PF00412">
    <property type="entry name" value="LIM"/>
    <property type="match status" value="1"/>
</dbReference>
<evidence type="ECO:0000313" key="8">
    <source>
        <dbReference type="EMBL" id="KAK2553376.1"/>
    </source>
</evidence>
<sequence>MKTLKTISLILCDDDIDLHRDETNLSKAVLLCATQEVTGKNFKNEDFRESLADGILLCELIQTVGGFPLARINRLPTAYAGIDNLNTFFKVCEVLGLTKIHLFDVTDLQEVKSRRGDSISSRVKETQRRLQNVAITILWLAKALEKQGYQGPALDFSCFHHLIPEVRYQGKKDRPARKRQSLSDLETKRRNVANIPLTKPDRVFDKVDIRDKKQKLKILEKQPNKEQTTSEPPRRRSTGAIYKRLKDKHFDQVEGKTNQKENKQAKFKLHEAGLYGKQELFIRRENQTHMELAVLDSKRGRRGSGSDRVASVQPISLGRKVEVDLKGKQKKFEGLDRQAEQQSAVLNGKTRPVSWGPSENRPMLKRQNPVDVGFKEKHKNYEQLQRQATTESAVLEGKIRPQFDRLDGRPDKVPISTRADVKLREKQRDFEKLDYQAQKEKAVLEGNLRPAPGESKGKRPTSVVIPKREEIKLGEKKATFEELDRKAEQDASVLRGEHRQTLTEIDGRVKAPKVGLPRESHVALLEKQRTFEAMDHQARKRNKRKSFGSSIREPTPLSTSTRPQITGLQSSLDRKAHPADVRRRNQQERAPRPVSNYYDYSTFQNGHPESSKVYHFGDTSEDSLDQVFKDEPLQSVPVYKEESMQGIQNEKNTFEDRRRDYSSHERKRYDEPERRPEEPMEIDVTDAKNLPYRDMVRAPPKKSRQTFIRETSNDASKEEMPWRKEVREVKDMRSLSPDDEQDMSYGGQPSSPRSELGKAQYRDLVAPPSKSTVGSFASVSSNRGNTEEMPWRKEVKDIRRSVSEEDPSKSSSFATEDQSAELRKIRPSSLKRDTFVTKQGEKREEEMPWRKEVRELKARSRTEEDYEAESAIPDVDPSKAPNLRKLSYKEFIKAPARKQKDAFQAKDDNRNREEMPWRKEVREFSRSRANSEEGEERLQKSSETLVESVPERDFGKYEQVTKSPRTAKDGFVPYEEKTREEMPWRKEVREMKRTITEDEQVPPSAANVRPSQDDQKELSKFSYRDFIGKPRRKSDGFLAREKKEEEEMPWRKEVRELIAKPSEMEQISQSSRSDLESAPTDEFDGRAGGRNGVSYRNHATQNLSYKDFVCPPSKAVESHSGPLQRKSTKVRDLTRKFADIEADQHRVKHNGPPAPKSLVDVAELKRIERDMKTRSWHGFPSSGYDSDNDYDRDVKRRQRTLSQNEEGESGYGETHQRENVSALDEFDDVFQDPDGYFDQMKVPPPERKVDASAGDLNAVPSWEQRKEFKEEPSSGLTNERYRGTDLSYYSRTYDNAKLFRDDPSQLHQSSDDRIVVKQSWIQSNRVELAESSRREPQEVKQEYNRSYVSQQPQSAEPHYRGFEENRLYQTQIDGKKDADDLLQRGAIFEDKCSVEQKEYARGGRSYYSEYYRNREDDHVHKQRDSWVSRNEPLDARDPREQVQPVKIQAKEDDGMVFGAPIVLMGRRTTKTQKMDYGPRPYVPFQIENERRGGQEGRKFISVEDRSYNGTSTVQDTPSGDVMEPKRTYRPQVFGVFARHDKPQSQQRDQGNGHESSFSQPRESGDSLQEKRRGHMLYLDENDHGKEEYSNEGEKSENKPWYVEEGRHQVAEPLNNIQPPPAITSAVQSQTRPWGSGGFDAPSLKDEQRTGRRRVMNFSDDLDDEAASLNNDDEFQVLAQPVQGDVLENERRRKQKEKEEKVREQLRDADYREKYRKELEEKNRKQRENSKYLMNLQMRAALEPDEDAPFDDNARQREAGQREDEVFNGKSSEDNGSEKCVFDSFVAEEDYWQKEVETKWPNDDINRYDRPRRKRSNEMKADRDDIDIVREESLIHREYRDPEYEARLRKLKVEEELMVQEAERLKREEAYVKQEVDESVIAPTEKSSVEFSIDEEVFKNLQEEDKKPEEPFDENRNHYFASEVKPKKKDVFYNDEVLTSNKGLDSRGEKIEYPDNFSKPEVEVLPVNGYHEEGADYTDIPRDVSEQNGDLAGQSGADPEVNGYDGYSIYQTYIHGESNHVICMSCGTSIEKSSAMYIAELDCYWHVNCFCCVVCRAWFGDEHSPVLRITNSMLHCERCYITSD</sequence>
<evidence type="ECO:0000256" key="3">
    <source>
        <dbReference type="ARBA" id="ARBA00023038"/>
    </source>
</evidence>
<feature type="compositionally biased region" description="Polar residues" evidence="5">
    <location>
        <begin position="1507"/>
        <end position="1517"/>
    </location>
</feature>
<dbReference type="EMBL" id="JARQWQ010000078">
    <property type="protein sequence ID" value="KAK2553376.1"/>
    <property type="molecule type" value="Genomic_DNA"/>
</dbReference>
<dbReference type="Gene3D" id="1.10.418.10">
    <property type="entry name" value="Calponin-like domain"/>
    <property type="match status" value="1"/>
</dbReference>
<dbReference type="CDD" id="cd08368">
    <property type="entry name" value="LIM"/>
    <property type="match status" value="1"/>
</dbReference>
<feature type="domain" description="LIM zinc-binding" evidence="7">
    <location>
        <begin position="2020"/>
        <end position="2083"/>
    </location>
</feature>
<feature type="compositionally biased region" description="Basic and acidic residues" evidence="5">
    <location>
        <begin position="1162"/>
        <end position="1173"/>
    </location>
</feature>
<feature type="compositionally biased region" description="Acidic residues" evidence="5">
    <location>
        <begin position="1659"/>
        <end position="1674"/>
    </location>
</feature>
<feature type="compositionally biased region" description="Basic and acidic residues" evidence="5">
    <location>
        <begin position="1129"/>
        <end position="1145"/>
    </location>
</feature>
<keyword evidence="9" id="KW-1185">Reference proteome</keyword>
<dbReference type="InterPro" id="IPR001715">
    <property type="entry name" value="CH_dom"/>
</dbReference>
<feature type="compositionally biased region" description="Polar residues" evidence="5">
    <location>
        <begin position="556"/>
        <end position="571"/>
    </location>
</feature>
<dbReference type="GO" id="GO:0023051">
    <property type="term" value="P:regulation of signaling"/>
    <property type="evidence" value="ECO:0007669"/>
    <property type="project" value="InterPro"/>
</dbReference>
<dbReference type="InterPro" id="IPR029978">
    <property type="entry name" value="LMO-7"/>
</dbReference>
<dbReference type="SUPFAM" id="SSF47576">
    <property type="entry name" value="Calponin-homology domain, CH-domain"/>
    <property type="match status" value="1"/>
</dbReference>
<dbReference type="Proteomes" id="UP001249851">
    <property type="component" value="Unassembled WGS sequence"/>
</dbReference>
<dbReference type="PROSITE" id="PS00478">
    <property type="entry name" value="LIM_DOMAIN_1"/>
    <property type="match status" value="1"/>
</dbReference>
<keyword evidence="1 4" id="KW-0479">Metal-binding</keyword>
<feature type="non-terminal residue" evidence="8">
    <location>
        <position position="1"/>
    </location>
</feature>
<dbReference type="InterPro" id="IPR036872">
    <property type="entry name" value="CH_dom_sf"/>
</dbReference>
<feature type="region of interest" description="Disordered" evidence="5">
    <location>
        <begin position="897"/>
        <end position="1095"/>
    </location>
</feature>
<protein>
    <submittedName>
        <fullName evidence="8">LIM domain only protein 7</fullName>
    </submittedName>
</protein>
<feature type="compositionally biased region" description="Polar residues" evidence="5">
    <location>
        <begin position="1543"/>
        <end position="1561"/>
    </location>
</feature>
<feature type="compositionally biased region" description="Basic and acidic residues" evidence="5">
    <location>
        <begin position="897"/>
        <end position="940"/>
    </location>
</feature>
<dbReference type="InterPro" id="IPR001781">
    <property type="entry name" value="Znf_LIM"/>
</dbReference>
<evidence type="ECO:0000256" key="1">
    <source>
        <dbReference type="ARBA" id="ARBA00022723"/>
    </source>
</evidence>
<dbReference type="PANTHER" id="PTHR46767:SF2">
    <property type="entry name" value="LIM DOMAIN 7B"/>
    <property type="match status" value="1"/>
</dbReference>
<proteinExistence type="predicted"/>
<feature type="compositionally biased region" description="Basic and acidic residues" evidence="5">
    <location>
        <begin position="1327"/>
        <end position="1343"/>
    </location>
</feature>
<feature type="compositionally biased region" description="Basic and acidic residues" evidence="5">
    <location>
        <begin position="572"/>
        <end position="591"/>
    </location>
</feature>
<keyword evidence="2 4" id="KW-0862">Zinc</keyword>
<dbReference type="GO" id="GO:0030155">
    <property type="term" value="P:regulation of cell adhesion"/>
    <property type="evidence" value="ECO:0007669"/>
    <property type="project" value="InterPro"/>
</dbReference>
<dbReference type="PROSITE" id="PS50021">
    <property type="entry name" value="CH"/>
    <property type="match status" value="1"/>
</dbReference>
<feature type="region of interest" description="Disordered" evidence="5">
    <location>
        <begin position="215"/>
        <end position="239"/>
    </location>
</feature>
<feature type="region of interest" description="Disordered" evidence="5">
    <location>
        <begin position="1801"/>
        <end position="1822"/>
    </location>
</feature>
<dbReference type="PANTHER" id="PTHR46767">
    <property type="entry name" value="LIM DOMAIN ONLY PROTEIN 7"/>
    <property type="match status" value="1"/>
</dbReference>
<organism evidence="8 9">
    <name type="scientific">Acropora cervicornis</name>
    <name type="common">Staghorn coral</name>
    <dbReference type="NCBI Taxonomy" id="6130"/>
    <lineage>
        <taxon>Eukaryota</taxon>
        <taxon>Metazoa</taxon>
        <taxon>Cnidaria</taxon>
        <taxon>Anthozoa</taxon>
        <taxon>Hexacorallia</taxon>
        <taxon>Scleractinia</taxon>
        <taxon>Astrocoeniina</taxon>
        <taxon>Acroporidae</taxon>
        <taxon>Acropora</taxon>
    </lineage>
</organism>
<dbReference type="SMART" id="SM00132">
    <property type="entry name" value="LIM"/>
    <property type="match status" value="1"/>
</dbReference>
<evidence type="ECO:0000256" key="4">
    <source>
        <dbReference type="PROSITE-ProRule" id="PRU00125"/>
    </source>
</evidence>
<feature type="region of interest" description="Disordered" evidence="5">
    <location>
        <begin position="441"/>
        <end position="463"/>
    </location>
</feature>
<feature type="compositionally biased region" description="Basic and acidic residues" evidence="5">
    <location>
        <begin position="215"/>
        <end position="224"/>
    </location>
</feature>